<evidence type="ECO:0000313" key="3">
    <source>
        <dbReference type="Proteomes" id="UP000227088"/>
    </source>
</evidence>
<comment type="caution">
    <text evidence="2">The sequence shown here is derived from an EMBL/GenBank/DDBJ whole genome shotgun (WGS) entry which is preliminary data.</text>
</comment>
<dbReference type="EMBL" id="MABE01000558">
    <property type="protein sequence ID" value="OUS39436.1"/>
    <property type="molecule type" value="Genomic_DNA"/>
</dbReference>
<evidence type="ECO:0008006" key="4">
    <source>
        <dbReference type="Google" id="ProtNLM"/>
    </source>
</evidence>
<feature type="compositionally biased region" description="Basic and acidic residues" evidence="1">
    <location>
        <begin position="274"/>
        <end position="285"/>
    </location>
</feature>
<organism evidence="2 3">
    <name type="scientific">Oleispira antarctica</name>
    <dbReference type="NCBI Taxonomy" id="188908"/>
    <lineage>
        <taxon>Bacteria</taxon>
        <taxon>Pseudomonadati</taxon>
        <taxon>Pseudomonadota</taxon>
        <taxon>Gammaproteobacteria</taxon>
        <taxon>Oceanospirillales</taxon>
        <taxon>Oceanospirillaceae</taxon>
        <taxon>Oleispira</taxon>
    </lineage>
</organism>
<protein>
    <recommendedName>
        <fullName evidence="4">DUF4194 domain-containing protein</fullName>
    </recommendedName>
</protein>
<name>A0A1Y5HQ57_OLEAN</name>
<feature type="region of interest" description="Disordered" evidence="1">
    <location>
        <begin position="222"/>
        <end position="293"/>
    </location>
</feature>
<dbReference type="Proteomes" id="UP000227088">
    <property type="component" value="Unassembled WGS sequence"/>
</dbReference>
<proteinExistence type="predicted"/>
<dbReference type="InterPro" id="IPR025449">
    <property type="entry name" value="JetB"/>
</dbReference>
<sequence length="293" mass="33916">MLQFIEQKLEKQGLDRRELSELLIRLLDYGVICRDESQIEQQLYDRYLRLEEIIADYLELIGVRVQHDKRFQFIRLYPPGAQIPGVQDEENAVQSPGLRMRLNQNEVALILVLRAQYDKALREGQVDEQGCVMVSLESLSIAIKNLLKRTLPENMTERKQLFRRLKQLRLIQIANEDRLDDGDMWMRIRPMIMSYVSEQVLADLIECDHLTDEELDTAKIAEQTASNDELVATDVEDSSTESEAESQLDQKEQEEPQAQEEQPVAEQEETVVDANKEASDKKTDTKTTSLFSE</sequence>
<evidence type="ECO:0000256" key="1">
    <source>
        <dbReference type="SAM" id="MobiDB-lite"/>
    </source>
</evidence>
<feature type="compositionally biased region" description="Acidic residues" evidence="1">
    <location>
        <begin position="234"/>
        <end position="246"/>
    </location>
</feature>
<dbReference type="AlphaFoldDB" id="A0A1Y5HQ57"/>
<gene>
    <name evidence="2" type="ORF">A9R00_09590</name>
</gene>
<reference evidence="3" key="1">
    <citation type="journal article" date="2017" name="Proc. Natl. Acad. Sci. U.S.A.">
        <title>Simulation of Deepwater Horizon oil plume reveals substrate specialization within a complex community of hydrocarbon degraders.</title>
        <authorList>
            <person name="Hu P."/>
            <person name="Dubinsky E.A."/>
            <person name="Probst A.J."/>
            <person name="Wang J."/>
            <person name="Sieber C.M.K."/>
            <person name="Tom L.M."/>
            <person name="Gardinali P."/>
            <person name="Banfield J.F."/>
            <person name="Atlas R.M."/>
            <person name="Andersen G.L."/>
        </authorList>
    </citation>
    <scope>NUCLEOTIDE SEQUENCE [LARGE SCALE GENOMIC DNA]</scope>
</reference>
<evidence type="ECO:0000313" key="2">
    <source>
        <dbReference type="EMBL" id="OUS39436.1"/>
    </source>
</evidence>
<dbReference type="Pfam" id="PF13835">
    <property type="entry name" value="DUF4194"/>
    <property type="match status" value="1"/>
</dbReference>
<accession>A0A1Y5HQ57</accession>